<dbReference type="InterPro" id="IPR002645">
    <property type="entry name" value="STAS_dom"/>
</dbReference>
<feature type="domain" description="STAS" evidence="1">
    <location>
        <begin position="15"/>
        <end position="110"/>
    </location>
</feature>
<protein>
    <submittedName>
        <fullName evidence="2">Phospholipid transport system transporter-binding protein</fullName>
    </submittedName>
</protein>
<dbReference type="SUPFAM" id="SSF52091">
    <property type="entry name" value="SpoIIaa-like"/>
    <property type="match status" value="1"/>
</dbReference>
<organism evidence="2">
    <name type="scientific">Candidatus Kentrum sp. DK</name>
    <dbReference type="NCBI Taxonomy" id="2126562"/>
    <lineage>
        <taxon>Bacteria</taxon>
        <taxon>Pseudomonadati</taxon>
        <taxon>Pseudomonadota</taxon>
        <taxon>Gammaproteobacteria</taxon>
        <taxon>Candidatus Kentrum</taxon>
    </lineage>
</organism>
<dbReference type="InterPro" id="IPR036513">
    <property type="entry name" value="STAS_dom_sf"/>
</dbReference>
<dbReference type="EMBL" id="CAADEX010000016">
    <property type="protein sequence ID" value="VFJ47328.1"/>
    <property type="molecule type" value="Genomic_DNA"/>
</dbReference>
<gene>
    <name evidence="2" type="ORF">BECKDK2373B_GA0170837_101648</name>
</gene>
<dbReference type="InterPro" id="IPR052746">
    <property type="entry name" value="MlaB_ABC_Transporter"/>
</dbReference>
<name>A0A450S630_9GAMM</name>
<proteinExistence type="predicted"/>
<evidence type="ECO:0000259" key="1">
    <source>
        <dbReference type="PROSITE" id="PS50801"/>
    </source>
</evidence>
<evidence type="ECO:0000313" key="2">
    <source>
        <dbReference type="EMBL" id="VFJ47328.1"/>
    </source>
</evidence>
<dbReference type="Pfam" id="PF13466">
    <property type="entry name" value="STAS_2"/>
    <property type="match status" value="1"/>
</dbReference>
<accession>A0A450S630</accession>
<dbReference type="CDD" id="cd07043">
    <property type="entry name" value="STAS_anti-anti-sigma_factors"/>
    <property type="match status" value="1"/>
</dbReference>
<dbReference type="Gene3D" id="3.30.750.24">
    <property type="entry name" value="STAS domain"/>
    <property type="match status" value="1"/>
</dbReference>
<reference evidence="2" key="1">
    <citation type="submission" date="2019-02" db="EMBL/GenBank/DDBJ databases">
        <authorList>
            <person name="Gruber-Vodicka R. H."/>
            <person name="Seah K. B. B."/>
        </authorList>
    </citation>
    <scope>NUCLEOTIDE SEQUENCE</scope>
    <source>
        <strain evidence="2">BECK_DK47</strain>
    </source>
</reference>
<dbReference type="AlphaFoldDB" id="A0A450S630"/>
<sequence length="110" mass="12322">MTSSSTELHKMGDTLALAGELTFLSVPRLWRDNKRLFRDAASPATGISVDLAKVVRADSAGLALMLEWRRQANHRNITLRFQNIPEQMLSLANLAEVDFLFDDHAVKNLT</sequence>
<dbReference type="PROSITE" id="PS50801">
    <property type="entry name" value="STAS"/>
    <property type="match status" value="1"/>
</dbReference>
<dbReference type="InterPro" id="IPR058548">
    <property type="entry name" value="MlaB-like_STAS"/>
</dbReference>
<dbReference type="PANTHER" id="PTHR35849">
    <property type="entry name" value="BLR2341 PROTEIN"/>
    <property type="match status" value="1"/>
</dbReference>
<dbReference type="PANTHER" id="PTHR35849:SF1">
    <property type="entry name" value="INTERMEMBRANE PHOSPHOLIPID TRANSPORT SYSTEM BINDING PROTEIN MLAB"/>
    <property type="match status" value="1"/>
</dbReference>